<gene>
    <name evidence="8" type="ORF">LX80_00591</name>
</gene>
<evidence type="ECO:0000313" key="9">
    <source>
        <dbReference type="Proteomes" id="UP000249720"/>
    </source>
</evidence>
<sequence>MKQAWFFVVILLLAGFSANAQKPVKQGKEKERYVLISTPYGNMVAKLYNSTPHHRDNFIKNVESGAYDSTIFHRVIAGFMMQGGDPATKTLADTAAMQYTTTPPNEQILPEFRDDIIHERGALAAARDGNPRKASHAFQFYIVQGRTYDSAAVQNFYIQRVQPANPNFHYTHEQLERYARIGGAPYLDQQYTVFGQVISGLDVIDKIAAQATDKNNRPLKNVRMTITMLN</sequence>
<comment type="similarity">
    <text evidence="2">Belongs to the cyclophilin-type PPIase family.</text>
</comment>
<feature type="chain" id="PRO_5015910080" description="peptidylprolyl isomerase" evidence="6">
    <location>
        <begin position="21"/>
        <end position="230"/>
    </location>
</feature>
<dbReference type="GO" id="GO:0006457">
    <property type="term" value="P:protein folding"/>
    <property type="evidence" value="ECO:0007669"/>
    <property type="project" value="InterPro"/>
</dbReference>
<dbReference type="PANTHER" id="PTHR45625:SF4">
    <property type="entry name" value="PEPTIDYLPROLYL ISOMERASE DOMAIN AND WD REPEAT-CONTAINING PROTEIN 1"/>
    <property type="match status" value="1"/>
</dbReference>
<feature type="signal peptide" evidence="6">
    <location>
        <begin position="1"/>
        <end position="20"/>
    </location>
</feature>
<dbReference type="Proteomes" id="UP000249720">
    <property type="component" value="Unassembled WGS sequence"/>
</dbReference>
<feature type="domain" description="PPIase cyclophilin-type" evidence="7">
    <location>
        <begin position="37"/>
        <end position="229"/>
    </location>
</feature>
<evidence type="ECO:0000313" key="8">
    <source>
        <dbReference type="EMBL" id="PZX64395.1"/>
    </source>
</evidence>
<dbReference type="EC" id="5.2.1.8" evidence="3"/>
<proteinExistence type="inferred from homology"/>
<dbReference type="Gene3D" id="2.40.100.10">
    <property type="entry name" value="Cyclophilin-like"/>
    <property type="match status" value="1"/>
</dbReference>
<dbReference type="InterPro" id="IPR002130">
    <property type="entry name" value="Cyclophilin-type_PPIase_dom"/>
</dbReference>
<evidence type="ECO:0000256" key="6">
    <source>
        <dbReference type="SAM" id="SignalP"/>
    </source>
</evidence>
<dbReference type="InterPro" id="IPR044666">
    <property type="entry name" value="Cyclophilin_A-like"/>
</dbReference>
<protein>
    <recommendedName>
        <fullName evidence="3">peptidylprolyl isomerase</fullName>
        <ecNumber evidence="3">5.2.1.8</ecNumber>
    </recommendedName>
</protein>
<reference evidence="8 9" key="1">
    <citation type="submission" date="2018-06" db="EMBL/GenBank/DDBJ databases">
        <title>Genomic Encyclopedia of Archaeal and Bacterial Type Strains, Phase II (KMG-II): from individual species to whole genera.</title>
        <authorList>
            <person name="Goeker M."/>
        </authorList>
    </citation>
    <scope>NUCLEOTIDE SEQUENCE [LARGE SCALE GENOMIC DNA]</scope>
    <source>
        <strain evidence="8 9">DSM 23241</strain>
    </source>
</reference>
<keyword evidence="6" id="KW-0732">Signal</keyword>
<dbReference type="RefSeq" id="WP_111293968.1">
    <property type="nucleotide sequence ID" value="NZ_QKZV01000002.1"/>
</dbReference>
<dbReference type="Pfam" id="PF00160">
    <property type="entry name" value="Pro_isomerase"/>
    <property type="match status" value="1"/>
</dbReference>
<organism evidence="8 9">
    <name type="scientific">Hydrotalea sandarakina</name>
    <dbReference type="NCBI Taxonomy" id="1004304"/>
    <lineage>
        <taxon>Bacteria</taxon>
        <taxon>Pseudomonadati</taxon>
        <taxon>Bacteroidota</taxon>
        <taxon>Chitinophagia</taxon>
        <taxon>Chitinophagales</taxon>
        <taxon>Chitinophagaceae</taxon>
        <taxon>Hydrotalea</taxon>
    </lineage>
</organism>
<dbReference type="SUPFAM" id="SSF50891">
    <property type="entry name" value="Cyclophilin-like"/>
    <property type="match status" value="1"/>
</dbReference>
<accession>A0A2W7SN49</accession>
<evidence type="ECO:0000256" key="1">
    <source>
        <dbReference type="ARBA" id="ARBA00002388"/>
    </source>
</evidence>
<keyword evidence="4" id="KW-0697">Rotamase</keyword>
<keyword evidence="5 8" id="KW-0413">Isomerase</keyword>
<dbReference type="GO" id="GO:0003755">
    <property type="term" value="F:peptidyl-prolyl cis-trans isomerase activity"/>
    <property type="evidence" value="ECO:0007669"/>
    <property type="project" value="UniProtKB-KW"/>
</dbReference>
<evidence type="ECO:0000259" key="7">
    <source>
        <dbReference type="PROSITE" id="PS50072"/>
    </source>
</evidence>
<name>A0A2W7SN49_9BACT</name>
<dbReference type="InterPro" id="IPR020892">
    <property type="entry name" value="Cyclophilin-type_PPIase_CS"/>
</dbReference>
<dbReference type="InterPro" id="IPR024936">
    <property type="entry name" value="Cyclophilin-type_PPIase"/>
</dbReference>
<evidence type="ECO:0000256" key="2">
    <source>
        <dbReference type="ARBA" id="ARBA00007365"/>
    </source>
</evidence>
<keyword evidence="9" id="KW-1185">Reference proteome</keyword>
<dbReference type="AlphaFoldDB" id="A0A2W7SN49"/>
<evidence type="ECO:0000256" key="4">
    <source>
        <dbReference type="ARBA" id="ARBA00023110"/>
    </source>
</evidence>
<evidence type="ECO:0000256" key="5">
    <source>
        <dbReference type="ARBA" id="ARBA00023235"/>
    </source>
</evidence>
<dbReference type="OrthoDB" id="9807797at2"/>
<dbReference type="PIRSF" id="PIRSF001467">
    <property type="entry name" value="Peptidylpro_ismrse"/>
    <property type="match status" value="1"/>
</dbReference>
<comment type="function">
    <text evidence="1">PPIases accelerate the folding of proteins. It catalyzes the cis-trans isomerization of proline imidic peptide bonds in oligopeptides.</text>
</comment>
<dbReference type="EMBL" id="QKZV01000002">
    <property type="protein sequence ID" value="PZX64395.1"/>
    <property type="molecule type" value="Genomic_DNA"/>
</dbReference>
<dbReference type="PROSITE" id="PS00170">
    <property type="entry name" value="CSA_PPIASE_1"/>
    <property type="match status" value="1"/>
</dbReference>
<dbReference type="InterPro" id="IPR029000">
    <property type="entry name" value="Cyclophilin-like_dom_sf"/>
</dbReference>
<comment type="caution">
    <text evidence="8">The sequence shown here is derived from an EMBL/GenBank/DDBJ whole genome shotgun (WGS) entry which is preliminary data.</text>
</comment>
<dbReference type="CDD" id="cd00317">
    <property type="entry name" value="cyclophilin"/>
    <property type="match status" value="1"/>
</dbReference>
<dbReference type="PROSITE" id="PS50072">
    <property type="entry name" value="CSA_PPIASE_2"/>
    <property type="match status" value="1"/>
</dbReference>
<dbReference type="PANTHER" id="PTHR45625">
    <property type="entry name" value="PEPTIDYL-PROLYL CIS-TRANS ISOMERASE-RELATED"/>
    <property type="match status" value="1"/>
</dbReference>
<evidence type="ECO:0000256" key="3">
    <source>
        <dbReference type="ARBA" id="ARBA00013194"/>
    </source>
</evidence>